<dbReference type="EMBL" id="FSRA01000001">
    <property type="protein sequence ID" value="SIO19273.1"/>
    <property type="molecule type" value="Genomic_DNA"/>
</dbReference>
<evidence type="ECO:0000313" key="3">
    <source>
        <dbReference type="EMBL" id="SIO19273.1"/>
    </source>
</evidence>
<dbReference type="Pfam" id="PF00578">
    <property type="entry name" value="AhpC-TSA"/>
    <property type="match status" value="1"/>
</dbReference>
<dbReference type="PANTHER" id="PTHR42852:SF13">
    <property type="entry name" value="PROTEIN DIPZ"/>
    <property type="match status" value="1"/>
</dbReference>
<evidence type="ECO:0000259" key="2">
    <source>
        <dbReference type="PROSITE" id="PS51352"/>
    </source>
</evidence>
<dbReference type="InterPro" id="IPR036249">
    <property type="entry name" value="Thioredoxin-like_sf"/>
</dbReference>
<sequence>MSRVILTLLTLFFPISIHANNNTITFKGYFKDRKDSLDNYRVYMYNNVTRQKDSAIIHDGAFEINCDFIYPSRYLFYTEFELRKSGGFLPLAILVDRPGRIEIQASSNSFATSAISGAEANKILEGFLKELAEKLSVVVKDKKLQDSLKQQSTAFPLQTFLKPQYDKLLSQYPNSYATAYILDKYSLYFDLSTRESFYNSLGQEGKTMPGAVDFLKRLDTERKNLAGNLAFLFALPDSNNIQHRLEEYKGKYILLDFWESTCYNCFVELQHLKEIQAKYEKNGLIIISISMDTEKEAWLRMIRQEKMKWLQLFDKQGAESIGKWKYGVREFPSIFLIDNEGKIIASKLKGPPLDAILERIFAVPN</sequence>
<organism evidence="3 4">
    <name type="scientific">Chitinophaga niabensis</name>
    <dbReference type="NCBI Taxonomy" id="536979"/>
    <lineage>
        <taxon>Bacteria</taxon>
        <taxon>Pseudomonadati</taxon>
        <taxon>Bacteroidota</taxon>
        <taxon>Chitinophagia</taxon>
        <taxon>Chitinophagales</taxon>
        <taxon>Chitinophagaceae</taxon>
        <taxon>Chitinophaga</taxon>
    </lineage>
</organism>
<protein>
    <submittedName>
        <fullName evidence="3">Peroxiredoxin</fullName>
    </submittedName>
</protein>
<dbReference type="InterPro" id="IPR050553">
    <property type="entry name" value="Thioredoxin_ResA/DsbE_sf"/>
</dbReference>
<dbReference type="InterPro" id="IPR000866">
    <property type="entry name" value="AhpC/TSA"/>
</dbReference>
<dbReference type="SUPFAM" id="SSF52833">
    <property type="entry name" value="Thioredoxin-like"/>
    <property type="match status" value="1"/>
</dbReference>
<feature type="domain" description="Thioredoxin" evidence="2">
    <location>
        <begin position="224"/>
        <end position="365"/>
    </location>
</feature>
<name>A0A1N6HHQ7_9BACT</name>
<dbReference type="AlphaFoldDB" id="A0A1N6HHQ7"/>
<dbReference type="Gene3D" id="3.40.30.10">
    <property type="entry name" value="Glutaredoxin"/>
    <property type="match status" value="1"/>
</dbReference>
<dbReference type="InterPro" id="IPR013766">
    <property type="entry name" value="Thioredoxin_domain"/>
</dbReference>
<reference evidence="3 4" key="1">
    <citation type="submission" date="2016-11" db="EMBL/GenBank/DDBJ databases">
        <authorList>
            <person name="Jaros S."/>
            <person name="Januszkiewicz K."/>
            <person name="Wedrychowicz H."/>
        </authorList>
    </citation>
    <scope>NUCLEOTIDE SEQUENCE [LARGE SCALE GENOMIC DNA]</scope>
    <source>
        <strain evidence="3 4">DSM 24787</strain>
    </source>
</reference>
<dbReference type="GO" id="GO:0016209">
    <property type="term" value="F:antioxidant activity"/>
    <property type="evidence" value="ECO:0007669"/>
    <property type="project" value="InterPro"/>
</dbReference>
<feature type="signal peptide" evidence="1">
    <location>
        <begin position="1"/>
        <end position="19"/>
    </location>
</feature>
<keyword evidence="1" id="KW-0732">Signal</keyword>
<feature type="chain" id="PRO_5012794398" evidence="1">
    <location>
        <begin position="20"/>
        <end position="365"/>
    </location>
</feature>
<evidence type="ECO:0000256" key="1">
    <source>
        <dbReference type="SAM" id="SignalP"/>
    </source>
</evidence>
<dbReference type="PANTHER" id="PTHR42852">
    <property type="entry name" value="THIOL:DISULFIDE INTERCHANGE PROTEIN DSBE"/>
    <property type="match status" value="1"/>
</dbReference>
<dbReference type="PROSITE" id="PS51352">
    <property type="entry name" value="THIOREDOXIN_2"/>
    <property type="match status" value="1"/>
</dbReference>
<proteinExistence type="predicted"/>
<accession>A0A1N6HHQ7</accession>
<dbReference type="GO" id="GO:0016491">
    <property type="term" value="F:oxidoreductase activity"/>
    <property type="evidence" value="ECO:0007669"/>
    <property type="project" value="InterPro"/>
</dbReference>
<dbReference type="Proteomes" id="UP000185003">
    <property type="component" value="Unassembled WGS sequence"/>
</dbReference>
<keyword evidence="4" id="KW-1185">Reference proteome</keyword>
<dbReference type="CDD" id="cd02966">
    <property type="entry name" value="TlpA_like_family"/>
    <property type="match status" value="1"/>
</dbReference>
<evidence type="ECO:0000313" key="4">
    <source>
        <dbReference type="Proteomes" id="UP000185003"/>
    </source>
</evidence>
<dbReference type="RefSeq" id="WP_074240344.1">
    <property type="nucleotide sequence ID" value="NZ_FSRA01000001.1"/>
</dbReference>
<dbReference type="STRING" id="536979.SAMN04488055_3385"/>
<gene>
    <name evidence="3" type="ORF">SAMN04488055_3385</name>
</gene>